<proteinExistence type="inferred from homology"/>
<dbReference type="PANTHER" id="PTHR30489">
    <property type="entry name" value="LIPOPROTEIN-RELEASING SYSTEM TRANSMEMBRANE PROTEIN LOLE"/>
    <property type="match status" value="1"/>
</dbReference>
<feature type="domain" description="ABC3 transporter permease C-terminal" evidence="8">
    <location>
        <begin position="266"/>
        <end position="390"/>
    </location>
</feature>
<dbReference type="Proteomes" id="UP001595478">
    <property type="component" value="Unassembled WGS sequence"/>
</dbReference>
<evidence type="ECO:0000313" key="10">
    <source>
        <dbReference type="EMBL" id="MFC3121632.1"/>
    </source>
</evidence>
<keyword evidence="11" id="KW-1185">Reference proteome</keyword>
<comment type="similarity">
    <text evidence="2">Belongs to the ABC-4 integral membrane protein family. LolC/E subfamily.</text>
</comment>
<evidence type="ECO:0000256" key="5">
    <source>
        <dbReference type="ARBA" id="ARBA00022989"/>
    </source>
</evidence>
<dbReference type="InterPro" id="IPR025857">
    <property type="entry name" value="MacB_PCD"/>
</dbReference>
<evidence type="ECO:0000256" key="2">
    <source>
        <dbReference type="ARBA" id="ARBA00005236"/>
    </source>
</evidence>
<evidence type="ECO:0000256" key="6">
    <source>
        <dbReference type="ARBA" id="ARBA00023136"/>
    </source>
</evidence>
<organism evidence="10 11">
    <name type="scientific">Agaribacter flavus</name>
    <dbReference type="NCBI Taxonomy" id="1902781"/>
    <lineage>
        <taxon>Bacteria</taxon>
        <taxon>Pseudomonadati</taxon>
        <taxon>Pseudomonadota</taxon>
        <taxon>Gammaproteobacteria</taxon>
        <taxon>Alteromonadales</taxon>
        <taxon>Alteromonadaceae</taxon>
        <taxon>Agaribacter</taxon>
    </lineage>
</organism>
<feature type="domain" description="MacB-like periplasmic core" evidence="9">
    <location>
        <begin position="28"/>
        <end position="237"/>
    </location>
</feature>
<protein>
    <submittedName>
        <fullName evidence="10">ABC transporter permease</fullName>
    </submittedName>
</protein>
<name>A0ABV7FSY2_9ALTE</name>
<dbReference type="Pfam" id="PF02687">
    <property type="entry name" value="FtsX"/>
    <property type="match status" value="1"/>
</dbReference>
<comment type="caution">
    <text evidence="10">The sequence shown here is derived from an EMBL/GenBank/DDBJ whole genome shotgun (WGS) entry which is preliminary data.</text>
</comment>
<dbReference type="InterPro" id="IPR003838">
    <property type="entry name" value="ABC3_permease_C"/>
</dbReference>
<evidence type="ECO:0000256" key="4">
    <source>
        <dbReference type="ARBA" id="ARBA00022692"/>
    </source>
</evidence>
<dbReference type="RefSeq" id="WP_376919768.1">
    <property type="nucleotide sequence ID" value="NZ_JBHRSW010000014.1"/>
</dbReference>
<dbReference type="Pfam" id="PF12704">
    <property type="entry name" value="MacB_PCD"/>
    <property type="match status" value="1"/>
</dbReference>
<dbReference type="InterPro" id="IPR051447">
    <property type="entry name" value="Lipoprotein-release_system"/>
</dbReference>
<reference evidence="11" key="1">
    <citation type="journal article" date="2019" name="Int. J. Syst. Evol. Microbiol.">
        <title>The Global Catalogue of Microorganisms (GCM) 10K type strain sequencing project: providing services to taxonomists for standard genome sequencing and annotation.</title>
        <authorList>
            <consortium name="The Broad Institute Genomics Platform"/>
            <consortium name="The Broad Institute Genome Sequencing Center for Infectious Disease"/>
            <person name="Wu L."/>
            <person name="Ma J."/>
        </authorList>
    </citation>
    <scope>NUCLEOTIDE SEQUENCE [LARGE SCALE GENOMIC DNA]</scope>
    <source>
        <strain evidence="11">KCTC 52473</strain>
    </source>
</reference>
<keyword evidence="5 7" id="KW-1133">Transmembrane helix</keyword>
<sequence>MLLPQFIALRYARSGSKRSFVAFINRFSILGIALGIASLIIVLSVMNGLESQLKARILGILPHAVVEAPLSKVNILDTGQADLVKMASYLEQEVVVQSRSHIKGVIMQGVDSAANKAHSTVANSMVAGSYDSLQAKTFNLVLSRTLARQLSVGIGQKVRLISPQTSVYSPFGRIPSQRLFTVTGIFNVVSEMDDKVVLVHWKDASKLLRTPASDEANTTRLFLSDPFSFESVKRNLDDAELDYSLWRERQGALFDAVKMEKNMMTLMLGLVILVAGFNVVSALVMVVAEKRADIAILQTQGMQTKHVTQIFILNGVFNGCVGVLGGLVLGLGGVFMLNPLLDLMNSGLAFGENGQGLPIDIRWQQICLILGVTIGLCALASLYPAKMAASVRPANGLRTS</sequence>
<gene>
    <name evidence="10" type="ORF">ACFOHL_08350</name>
</gene>
<evidence type="ECO:0000256" key="3">
    <source>
        <dbReference type="ARBA" id="ARBA00022475"/>
    </source>
</evidence>
<keyword evidence="6 7" id="KW-0472">Membrane</keyword>
<evidence type="ECO:0000256" key="1">
    <source>
        <dbReference type="ARBA" id="ARBA00004651"/>
    </source>
</evidence>
<evidence type="ECO:0000313" key="11">
    <source>
        <dbReference type="Proteomes" id="UP001595478"/>
    </source>
</evidence>
<evidence type="ECO:0000256" key="7">
    <source>
        <dbReference type="SAM" id="Phobius"/>
    </source>
</evidence>
<dbReference type="EMBL" id="JBHRSW010000014">
    <property type="protein sequence ID" value="MFC3121632.1"/>
    <property type="molecule type" value="Genomic_DNA"/>
</dbReference>
<evidence type="ECO:0000259" key="9">
    <source>
        <dbReference type="Pfam" id="PF12704"/>
    </source>
</evidence>
<accession>A0ABV7FSY2</accession>
<feature type="transmembrane region" description="Helical" evidence="7">
    <location>
        <begin position="266"/>
        <end position="289"/>
    </location>
</feature>
<feature type="transmembrane region" description="Helical" evidence="7">
    <location>
        <begin position="363"/>
        <end position="383"/>
    </location>
</feature>
<feature type="transmembrane region" description="Helical" evidence="7">
    <location>
        <begin position="20"/>
        <end position="46"/>
    </location>
</feature>
<keyword evidence="3" id="KW-1003">Cell membrane</keyword>
<dbReference type="PANTHER" id="PTHR30489:SF8">
    <property type="entry name" value="LIPOPROTEIN-RELEASING SYSTEM TRANSMEMBRANE PROTEIN LOLC"/>
    <property type="match status" value="1"/>
</dbReference>
<evidence type="ECO:0000259" key="8">
    <source>
        <dbReference type="Pfam" id="PF02687"/>
    </source>
</evidence>
<feature type="transmembrane region" description="Helical" evidence="7">
    <location>
        <begin position="310"/>
        <end position="337"/>
    </location>
</feature>
<comment type="subcellular location">
    <subcellularLocation>
        <location evidence="1">Cell membrane</location>
        <topology evidence="1">Multi-pass membrane protein</topology>
    </subcellularLocation>
</comment>
<keyword evidence="4 7" id="KW-0812">Transmembrane</keyword>